<feature type="region of interest" description="Disordered" evidence="1">
    <location>
        <begin position="315"/>
        <end position="429"/>
    </location>
</feature>
<dbReference type="AlphaFoldDB" id="A0A9W6D2T3"/>
<proteinExistence type="predicted"/>
<protein>
    <recommendedName>
        <fullName evidence="5">DUF3300 domain-containing protein</fullName>
    </recommendedName>
</protein>
<dbReference type="EMBL" id="BSDR01000001">
    <property type="protein sequence ID" value="GLI33177.1"/>
    <property type="molecule type" value="Genomic_DNA"/>
</dbReference>
<comment type="caution">
    <text evidence="3">The sequence shown here is derived from an EMBL/GenBank/DDBJ whole genome shotgun (WGS) entry which is preliminary data.</text>
</comment>
<accession>A0A9W6D2T3</accession>
<evidence type="ECO:0000256" key="1">
    <source>
        <dbReference type="SAM" id="MobiDB-lite"/>
    </source>
</evidence>
<feature type="compositionally biased region" description="Gly residues" evidence="1">
    <location>
        <begin position="416"/>
        <end position="429"/>
    </location>
</feature>
<reference evidence="3" key="1">
    <citation type="submission" date="2022-12" db="EMBL/GenBank/DDBJ databases">
        <title>Reference genome sequencing for broad-spectrum identification of bacterial and archaeal isolates by mass spectrometry.</title>
        <authorList>
            <person name="Sekiguchi Y."/>
            <person name="Tourlousse D.M."/>
        </authorList>
    </citation>
    <scope>NUCLEOTIDE SEQUENCE</scope>
    <source>
        <strain evidence="3">ASRB1</strain>
    </source>
</reference>
<sequence length="429" mass="49225">MNKKTVPMKLLIGFLALMLAAPSGTMGQNSEATPVFNQEQLDQMLAPIALYPDNLLAQILMAATYPIEVVQADRWVRANKNLKGQKLLDAAEKMDWDPSVKALVQFPEILSMMSDQLDWTQDLGDAFLAQEADVMDTVQKLRARAADQGNLKSTDQQKVIVEEKIIRIEPANPEVIYVPTYDPAVVYGSWWYPSYPPAVVYPYYPAGAIIATGLISFAAGVAVGSYWDHGWGYWGWRSHDVHVNINRHINMHRWDYRTRGINTVRWQHDARHRKGVAYRDAYNRERYGRRGVRSFDGRRDYRGYDWRGTERRYGDSIHQRDTIQRRPSKAPVRPEGAPRINRPPDSTRRGFEQRRETRSSQQLRRTGDMRRTQQFQGQRFEQRGRSSAFEGMGRGSEIRMQADRGRSSRQQMSTGRFGGGGGRAGRGRR</sequence>
<dbReference type="Pfam" id="PF11737">
    <property type="entry name" value="DUF3300"/>
    <property type="match status" value="1"/>
</dbReference>
<organism evidence="3 4">
    <name type="scientific">Desulforhabdus amnigena</name>
    <dbReference type="NCBI Taxonomy" id="40218"/>
    <lineage>
        <taxon>Bacteria</taxon>
        <taxon>Pseudomonadati</taxon>
        <taxon>Thermodesulfobacteriota</taxon>
        <taxon>Syntrophobacteria</taxon>
        <taxon>Syntrophobacterales</taxon>
        <taxon>Syntrophobacteraceae</taxon>
        <taxon>Desulforhabdus</taxon>
    </lineage>
</organism>
<evidence type="ECO:0008006" key="5">
    <source>
        <dbReference type="Google" id="ProtNLM"/>
    </source>
</evidence>
<evidence type="ECO:0000313" key="4">
    <source>
        <dbReference type="Proteomes" id="UP001144372"/>
    </source>
</evidence>
<name>A0A9W6D2T3_9BACT</name>
<dbReference type="InterPro" id="IPR021728">
    <property type="entry name" value="DUF3300"/>
</dbReference>
<dbReference type="RefSeq" id="WP_281792193.1">
    <property type="nucleotide sequence ID" value="NZ_BSDR01000001.1"/>
</dbReference>
<gene>
    <name evidence="3" type="ORF">DAMNIGENAA_06100</name>
</gene>
<keyword evidence="2" id="KW-0732">Signal</keyword>
<feature type="compositionally biased region" description="Basic and acidic residues" evidence="1">
    <location>
        <begin position="315"/>
        <end position="324"/>
    </location>
</feature>
<dbReference type="PANTHER" id="PTHR40269">
    <property type="entry name" value="OUTER MEMBRANE PROTEIN-RELATED"/>
    <property type="match status" value="1"/>
</dbReference>
<dbReference type="Proteomes" id="UP001144372">
    <property type="component" value="Unassembled WGS sequence"/>
</dbReference>
<keyword evidence="4" id="KW-1185">Reference proteome</keyword>
<feature type="signal peptide" evidence="2">
    <location>
        <begin position="1"/>
        <end position="27"/>
    </location>
</feature>
<evidence type="ECO:0000256" key="2">
    <source>
        <dbReference type="SAM" id="SignalP"/>
    </source>
</evidence>
<feature type="compositionally biased region" description="Basic and acidic residues" evidence="1">
    <location>
        <begin position="345"/>
        <end position="358"/>
    </location>
</feature>
<feature type="compositionally biased region" description="Basic and acidic residues" evidence="1">
    <location>
        <begin position="396"/>
        <end position="406"/>
    </location>
</feature>
<dbReference type="PANTHER" id="PTHR40269:SF1">
    <property type="entry name" value="OUTER MEMBRANE PROTEIN"/>
    <property type="match status" value="1"/>
</dbReference>
<evidence type="ECO:0000313" key="3">
    <source>
        <dbReference type="EMBL" id="GLI33177.1"/>
    </source>
</evidence>
<feature type="chain" id="PRO_5040757600" description="DUF3300 domain-containing protein" evidence="2">
    <location>
        <begin position="28"/>
        <end position="429"/>
    </location>
</feature>